<comment type="caution">
    <text evidence="1">The sequence shown here is derived from an EMBL/GenBank/DDBJ whole genome shotgun (WGS) entry which is preliminary data.</text>
</comment>
<proteinExistence type="predicted"/>
<dbReference type="Proteomes" id="UP000827872">
    <property type="component" value="Linkage Group LG15"/>
</dbReference>
<reference evidence="1" key="1">
    <citation type="submission" date="2021-08" db="EMBL/GenBank/DDBJ databases">
        <title>The first chromosome-level gecko genome reveals the dynamic sex chromosomes of Neotropical dwarf geckos (Sphaerodactylidae: Sphaerodactylus).</title>
        <authorList>
            <person name="Pinto B.J."/>
            <person name="Keating S.E."/>
            <person name="Gamble T."/>
        </authorList>
    </citation>
    <scope>NUCLEOTIDE SEQUENCE</scope>
    <source>
        <strain evidence="1">TG3544</strain>
    </source>
</reference>
<sequence length="139" mass="14972">MFSSIISAADHYTSTHTVLAKPSIQGLSSQLQLKESGPGVAPFFSKPPADLNMVQHVSENPRWIPQNDLLHLRGSKVSDYYYWGLDSTTPGKLLEWLGRFIRDTAKLGGTTHVPPSIPVAGSASPGTPPGISVYLQLSS</sequence>
<evidence type="ECO:0000313" key="2">
    <source>
        <dbReference type="Proteomes" id="UP000827872"/>
    </source>
</evidence>
<protein>
    <submittedName>
        <fullName evidence="1">Uncharacterized protein</fullName>
    </submittedName>
</protein>
<keyword evidence="2" id="KW-1185">Reference proteome</keyword>
<evidence type="ECO:0000313" key="1">
    <source>
        <dbReference type="EMBL" id="KAH7997107.1"/>
    </source>
</evidence>
<organism evidence="1 2">
    <name type="scientific">Sphaerodactylus townsendi</name>
    <dbReference type="NCBI Taxonomy" id="933632"/>
    <lineage>
        <taxon>Eukaryota</taxon>
        <taxon>Metazoa</taxon>
        <taxon>Chordata</taxon>
        <taxon>Craniata</taxon>
        <taxon>Vertebrata</taxon>
        <taxon>Euteleostomi</taxon>
        <taxon>Lepidosauria</taxon>
        <taxon>Squamata</taxon>
        <taxon>Bifurcata</taxon>
        <taxon>Gekkota</taxon>
        <taxon>Sphaerodactylidae</taxon>
        <taxon>Sphaerodactylus</taxon>
    </lineage>
</organism>
<gene>
    <name evidence="1" type="ORF">K3G42_013376</name>
</gene>
<accession>A0ACB8EWF5</accession>
<dbReference type="EMBL" id="CM037628">
    <property type="protein sequence ID" value="KAH7997107.1"/>
    <property type="molecule type" value="Genomic_DNA"/>
</dbReference>
<name>A0ACB8EWF5_9SAUR</name>